<keyword evidence="4" id="KW-1185">Reference proteome</keyword>
<name>A0A9N7V0G0_PLEPL</name>
<feature type="transmembrane region" description="Helical" evidence="2">
    <location>
        <begin position="166"/>
        <end position="188"/>
    </location>
</feature>
<keyword evidence="2" id="KW-0472">Membrane</keyword>
<protein>
    <submittedName>
        <fullName evidence="3">Uncharacterized protein</fullName>
    </submittedName>
</protein>
<feature type="transmembrane region" description="Helical" evidence="2">
    <location>
        <begin position="43"/>
        <end position="69"/>
    </location>
</feature>
<dbReference type="EMBL" id="CADEAL010002342">
    <property type="protein sequence ID" value="CAB1439851.1"/>
    <property type="molecule type" value="Genomic_DNA"/>
</dbReference>
<keyword evidence="2" id="KW-0812">Transmembrane</keyword>
<dbReference type="Proteomes" id="UP001153269">
    <property type="component" value="Unassembled WGS sequence"/>
</dbReference>
<evidence type="ECO:0000256" key="2">
    <source>
        <dbReference type="SAM" id="Phobius"/>
    </source>
</evidence>
<feature type="region of interest" description="Disordered" evidence="1">
    <location>
        <begin position="258"/>
        <end position="281"/>
    </location>
</feature>
<evidence type="ECO:0000313" key="4">
    <source>
        <dbReference type="Proteomes" id="UP001153269"/>
    </source>
</evidence>
<keyword evidence="2" id="KW-1133">Transmembrane helix</keyword>
<feature type="transmembrane region" description="Helical" evidence="2">
    <location>
        <begin position="6"/>
        <end position="36"/>
    </location>
</feature>
<evidence type="ECO:0000313" key="3">
    <source>
        <dbReference type="EMBL" id="CAB1439851.1"/>
    </source>
</evidence>
<dbReference type="AlphaFoldDB" id="A0A9N7V0G0"/>
<accession>A0A9N7V0G0</accession>
<sequence length="315" mass="34607">MIMCIIIILITIIFLIIIFFTIIIIIIYFIIIFIIITIIIIFFFINILIIFFIIIIFLIIIIFITIIIIFFFINIFIIFIILFFIIIIFFLFVFICLGYSLQRAESRAAALPRGAAPLLQLRTVTRCRVRSASSGRNSAPCIVHPAATAAIRGEPSRRPQLHLRAAWVRCVGAVWIHTSAVAVFPVLFTNRSAVTERIAPCGSLRAAASCFQRPDASRSLGVADVRTGCVEVQSRSAWSIMAETTRLFVDHNPARFPSTAGRGSDVTPAGKSGDSVLGLNRQETGQGQGVLRLLLGLMERGGAAGGSTVSDVCGE</sequence>
<evidence type="ECO:0000256" key="1">
    <source>
        <dbReference type="SAM" id="MobiDB-lite"/>
    </source>
</evidence>
<proteinExistence type="predicted"/>
<organism evidence="3 4">
    <name type="scientific">Pleuronectes platessa</name>
    <name type="common">European plaice</name>
    <dbReference type="NCBI Taxonomy" id="8262"/>
    <lineage>
        <taxon>Eukaryota</taxon>
        <taxon>Metazoa</taxon>
        <taxon>Chordata</taxon>
        <taxon>Craniata</taxon>
        <taxon>Vertebrata</taxon>
        <taxon>Euteleostomi</taxon>
        <taxon>Actinopterygii</taxon>
        <taxon>Neopterygii</taxon>
        <taxon>Teleostei</taxon>
        <taxon>Neoteleostei</taxon>
        <taxon>Acanthomorphata</taxon>
        <taxon>Carangaria</taxon>
        <taxon>Pleuronectiformes</taxon>
        <taxon>Pleuronectoidei</taxon>
        <taxon>Pleuronectidae</taxon>
        <taxon>Pleuronectes</taxon>
    </lineage>
</organism>
<reference evidence="3" key="1">
    <citation type="submission" date="2020-03" db="EMBL/GenBank/DDBJ databases">
        <authorList>
            <person name="Weist P."/>
        </authorList>
    </citation>
    <scope>NUCLEOTIDE SEQUENCE</scope>
</reference>
<gene>
    <name evidence="3" type="ORF">PLEPLA_LOCUS27615</name>
</gene>
<feature type="transmembrane region" description="Helical" evidence="2">
    <location>
        <begin position="75"/>
        <end position="97"/>
    </location>
</feature>
<comment type="caution">
    <text evidence="3">The sequence shown here is derived from an EMBL/GenBank/DDBJ whole genome shotgun (WGS) entry which is preliminary data.</text>
</comment>